<dbReference type="OrthoDB" id="186626at2759"/>
<evidence type="ECO:0000313" key="11">
    <source>
        <dbReference type="Proteomes" id="UP000777438"/>
    </source>
</evidence>
<dbReference type="InterPro" id="IPR011761">
    <property type="entry name" value="ATP-grasp"/>
</dbReference>
<keyword evidence="4" id="KW-0949">S-adenosyl-L-methionine</keyword>
<protein>
    <recommendedName>
        <fullName evidence="1">catechol O-methyltransferase</fullName>
        <ecNumber evidence="1">2.1.1.6</ecNumber>
    </recommendedName>
</protein>
<comment type="caution">
    <text evidence="10">The sequence shown here is derived from an EMBL/GenBank/DDBJ whole genome shotgun (WGS) entry which is preliminary data.</text>
</comment>
<dbReference type="GO" id="GO:0008171">
    <property type="term" value="F:O-methyltransferase activity"/>
    <property type="evidence" value="ECO:0007669"/>
    <property type="project" value="InterPro"/>
</dbReference>
<sequence length="756" mass="84024">MSTLTAQERYAAQENGENYWNDGREHELLDFIMNKPNVEELRGSPERVLEAIDDFGSKKYLMNIGKEKGKIVELGGYVGYSAILFGDALRKAGGHEYRSLEANAPFGTIIRALVDLAGLSDIVRVEVGLSHESLNKLHSQQQLEHVDMLFLDHFKPAYLPDLKLCEELKLIQPGSVLVADNVIKPGNPPYLEYVRSSTAEKRGGQKQGAGEKLGGDPDLVYESTLIESFEPTGIPVKASSPALHSSIKRLSCTEVLHVRSIPTMWHFFKNLVLLLVTFVFLPINTLIVALSSVWHAVAEAARSQTRIEDSGDALNRVTVLVTGMNMAKGLSLARMFHRRGHRVIGADCQPLSIGRLSCAVDKFYILPPPVVPGIISLSNYAEAFQDIIQKEDVDLWVSVSDVNTAIEDAFVKEAVETSTGIQCIQPDAEVIAKLHEKDAFIKHTEDMGLQVPISESVSSKEDIVSFLNRHGGLARETNSNIFIVKPNGVDDAARFDRPFLPLQSAAETLVRVDRIPFAPSKSAYIMQEYIDGKEYCTHALIIRGHVRAFVACESAEVLLHYEALPSDSPLTQKMLDFTTKQAEALGPTFTGHLSFDFLAKGSSPSEKGFDGPILLPIECNPRVHTATVLFENTPELVDEYLSALSVPSATESIPKPPLFPRNPGQYYWIAQDFVDYVLYPVYDLFCGASSLPMVLSSWLEFGRHVLYSKDGTYAAWDPLPFWWMCHVFWPVQFARHLVHGSWTKINVSTGKMFKGR</sequence>
<evidence type="ECO:0000256" key="8">
    <source>
        <dbReference type="SAM" id="Phobius"/>
    </source>
</evidence>
<dbReference type="SUPFAM" id="SSF53335">
    <property type="entry name" value="S-adenosyl-L-methionine-dependent methyltransferases"/>
    <property type="match status" value="1"/>
</dbReference>
<organism evidence="10 11">
    <name type="scientific">Thelonectria olida</name>
    <dbReference type="NCBI Taxonomy" id="1576542"/>
    <lineage>
        <taxon>Eukaryota</taxon>
        <taxon>Fungi</taxon>
        <taxon>Dikarya</taxon>
        <taxon>Ascomycota</taxon>
        <taxon>Pezizomycotina</taxon>
        <taxon>Sordariomycetes</taxon>
        <taxon>Hypocreomycetidae</taxon>
        <taxon>Hypocreales</taxon>
        <taxon>Nectriaceae</taxon>
        <taxon>Thelonectria</taxon>
    </lineage>
</organism>
<keyword evidence="5" id="KW-0128">Catecholamine metabolism</keyword>
<evidence type="ECO:0000256" key="7">
    <source>
        <dbReference type="PROSITE-ProRule" id="PRU00409"/>
    </source>
</evidence>
<dbReference type="PANTHER" id="PTHR43836">
    <property type="entry name" value="CATECHOL O-METHYLTRANSFERASE 1-RELATED"/>
    <property type="match status" value="1"/>
</dbReference>
<dbReference type="GO" id="GO:0006584">
    <property type="term" value="P:catecholamine metabolic process"/>
    <property type="evidence" value="ECO:0007669"/>
    <property type="project" value="UniProtKB-KW"/>
</dbReference>
<evidence type="ECO:0000259" key="9">
    <source>
        <dbReference type="PROSITE" id="PS50975"/>
    </source>
</evidence>
<keyword evidence="7" id="KW-0547">Nucleotide-binding</keyword>
<dbReference type="AlphaFoldDB" id="A0A9P8VYV6"/>
<accession>A0A9P8VYV6</accession>
<dbReference type="GO" id="GO:0046872">
    <property type="term" value="F:metal ion binding"/>
    <property type="evidence" value="ECO:0007669"/>
    <property type="project" value="InterPro"/>
</dbReference>
<keyword evidence="8" id="KW-0812">Transmembrane</keyword>
<dbReference type="SUPFAM" id="SSF56059">
    <property type="entry name" value="Glutathione synthetase ATP-binding domain-like"/>
    <property type="match status" value="1"/>
</dbReference>
<gene>
    <name evidence="10" type="ORF">B0T10DRAFT_531852</name>
</gene>
<keyword evidence="3" id="KW-0808">Transferase</keyword>
<dbReference type="Pfam" id="PF13578">
    <property type="entry name" value="Methyltransf_24"/>
    <property type="match status" value="1"/>
</dbReference>
<evidence type="ECO:0000256" key="4">
    <source>
        <dbReference type="ARBA" id="ARBA00022691"/>
    </source>
</evidence>
<evidence type="ECO:0000256" key="1">
    <source>
        <dbReference type="ARBA" id="ARBA00012880"/>
    </source>
</evidence>
<keyword evidence="8" id="KW-0472">Membrane</keyword>
<feature type="domain" description="ATP-grasp" evidence="9">
    <location>
        <begin position="441"/>
        <end position="645"/>
    </location>
</feature>
<comment type="similarity">
    <text evidence="6">Belongs to the class I-like SAM-binding methyltransferase superfamily. Cation-dependent O-methyltransferase family.</text>
</comment>
<evidence type="ECO:0000256" key="3">
    <source>
        <dbReference type="ARBA" id="ARBA00022679"/>
    </source>
</evidence>
<dbReference type="GO" id="GO:0032259">
    <property type="term" value="P:methylation"/>
    <property type="evidence" value="ECO:0007669"/>
    <property type="project" value="UniProtKB-KW"/>
</dbReference>
<evidence type="ECO:0000313" key="10">
    <source>
        <dbReference type="EMBL" id="KAH6880384.1"/>
    </source>
</evidence>
<evidence type="ECO:0000256" key="5">
    <source>
        <dbReference type="ARBA" id="ARBA00022939"/>
    </source>
</evidence>
<dbReference type="InterPro" id="IPR029063">
    <property type="entry name" value="SAM-dependent_MTases_sf"/>
</dbReference>
<dbReference type="Proteomes" id="UP000777438">
    <property type="component" value="Unassembled WGS sequence"/>
</dbReference>
<dbReference type="PROSITE" id="PS50975">
    <property type="entry name" value="ATP_GRASP"/>
    <property type="match status" value="1"/>
</dbReference>
<evidence type="ECO:0000256" key="2">
    <source>
        <dbReference type="ARBA" id="ARBA00022603"/>
    </source>
</evidence>
<proteinExistence type="inferred from homology"/>
<dbReference type="Gene3D" id="3.40.50.150">
    <property type="entry name" value="Vaccinia Virus protein VP39"/>
    <property type="match status" value="1"/>
</dbReference>
<dbReference type="PANTHER" id="PTHR43836:SF2">
    <property type="entry name" value="CATECHOL O-METHYLTRANSFERASE 1-RELATED"/>
    <property type="match status" value="1"/>
</dbReference>
<dbReference type="InterPro" id="IPR002935">
    <property type="entry name" value="SAM_O-MeTrfase"/>
</dbReference>
<dbReference type="EMBL" id="JAGPYM010000026">
    <property type="protein sequence ID" value="KAH6880384.1"/>
    <property type="molecule type" value="Genomic_DNA"/>
</dbReference>
<evidence type="ECO:0000256" key="6">
    <source>
        <dbReference type="ARBA" id="ARBA00023453"/>
    </source>
</evidence>
<dbReference type="Gene3D" id="3.30.470.20">
    <property type="entry name" value="ATP-grasp fold, B domain"/>
    <property type="match status" value="1"/>
</dbReference>
<keyword evidence="2" id="KW-0489">Methyltransferase</keyword>
<keyword evidence="8" id="KW-1133">Transmembrane helix</keyword>
<keyword evidence="11" id="KW-1185">Reference proteome</keyword>
<feature type="transmembrane region" description="Helical" evidence="8">
    <location>
        <begin position="271"/>
        <end position="297"/>
    </location>
</feature>
<dbReference type="Gene3D" id="3.40.50.20">
    <property type="match status" value="1"/>
</dbReference>
<name>A0A9P8VYV6_9HYPO</name>
<reference evidence="10 11" key="1">
    <citation type="journal article" date="2021" name="Nat. Commun.">
        <title>Genetic determinants of endophytism in the Arabidopsis root mycobiome.</title>
        <authorList>
            <person name="Mesny F."/>
            <person name="Miyauchi S."/>
            <person name="Thiergart T."/>
            <person name="Pickel B."/>
            <person name="Atanasova L."/>
            <person name="Karlsson M."/>
            <person name="Huettel B."/>
            <person name="Barry K.W."/>
            <person name="Haridas S."/>
            <person name="Chen C."/>
            <person name="Bauer D."/>
            <person name="Andreopoulos W."/>
            <person name="Pangilinan J."/>
            <person name="LaButti K."/>
            <person name="Riley R."/>
            <person name="Lipzen A."/>
            <person name="Clum A."/>
            <person name="Drula E."/>
            <person name="Henrissat B."/>
            <person name="Kohler A."/>
            <person name="Grigoriev I.V."/>
            <person name="Martin F.M."/>
            <person name="Hacquard S."/>
        </authorList>
    </citation>
    <scope>NUCLEOTIDE SEQUENCE [LARGE SCALE GENOMIC DNA]</scope>
    <source>
        <strain evidence="10 11">MPI-CAGE-CH-0241</strain>
    </source>
</reference>
<keyword evidence="7" id="KW-0067">ATP-binding</keyword>
<dbReference type="EC" id="2.1.1.6" evidence="1"/>
<dbReference type="GO" id="GO:0005524">
    <property type="term" value="F:ATP binding"/>
    <property type="evidence" value="ECO:0007669"/>
    <property type="project" value="UniProtKB-UniRule"/>
</dbReference>
<dbReference type="PROSITE" id="PS51682">
    <property type="entry name" value="SAM_OMT_I"/>
    <property type="match status" value="1"/>
</dbReference>